<name>A0AB35BXT2_9GAMM</name>
<sequence>MSVNFRGQFLISMPHIDDEVFHRSVIFVLEHTDQFVLGVIINQQNLLSKDEISAQYDLAIDPKDVDKLNFISGGPVRLKELFVLHEHIQKWHKAVEIAPGVDITTSADVLATIIESYPEISHSIIDSYSVWSTDQFNEELKRNVWMPLPFDKQFLFSRDERELLWNDLFESSGVKIQSLSQEIGTA</sequence>
<comment type="similarity">
    <text evidence="1">Belongs to the UPF0301 (AlgH) family.</text>
</comment>
<dbReference type="Gene3D" id="3.40.1740.10">
    <property type="entry name" value="VC0467-like"/>
    <property type="match status" value="1"/>
</dbReference>
<comment type="caution">
    <text evidence="2">The sequence shown here is derived from an EMBL/GenBank/DDBJ whole genome shotgun (WGS) entry which is preliminary data.</text>
</comment>
<dbReference type="InterPro" id="IPR003774">
    <property type="entry name" value="AlgH-like"/>
</dbReference>
<gene>
    <name evidence="2" type="ORF">J7561_05415</name>
</gene>
<evidence type="ECO:0000313" key="3">
    <source>
        <dbReference type="Proteomes" id="UP000680020"/>
    </source>
</evidence>
<dbReference type="PANTHER" id="PTHR30327:SF1">
    <property type="entry name" value="UPF0301 PROTEIN YQGE"/>
    <property type="match status" value="1"/>
</dbReference>
<dbReference type="SUPFAM" id="SSF143456">
    <property type="entry name" value="VC0467-like"/>
    <property type="match status" value="1"/>
</dbReference>
<proteinExistence type="inferred from homology"/>
<evidence type="ECO:0000313" key="2">
    <source>
        <dbReference type="EMBL" id="MBS7824642.1"/>
    </source>
</evidence>
<dbReference type="Pfam" id="PF02622">
    <property type="entry name" value="DUF179"/>
    <property type="match status" value="1"/>
</dbReference>
<protein>
    <submittedName>
        <fullName evidence="2">YqgE/AlgH family protein</fullName>
    </submittedName>
</protein>
<accession>A0AB35BXT2</accession>
<dbReference type="PANTHER" id="PTHR30327">
    <property type="entry name" value="UNCHARACTERIZED PROTEIN YQGE"/>
    <property type="match status" value="1"/>
</dbReference>
<reference evidence="2" key="1">
    <citation type="submission" date="2021-03" db="EMBL/GenBank/DDBJ databases">
        <title>Identification and antibiotic profiling of Wohlfahrtiimonas chitiniclastica, an underestimated human pathogen.</title>
        <authorList>
            <person name="Kopf A."/>
            <person name="Bunk B."/>
            <person name="Coldewey S."/>
            <person name="Gunzer F."/>
            <person name="Riedel T."/>
            <person name="Schroettner P."/>
        </authorList>
    </citation>
    <scope>NUCLEOTIDE SEQUENCE</scope>
    <source>
        <strain evidence="2">DSM 100917</strain>
    </source>
</reference>
<dbReference type="EMBL" id="JAGIBU010000003">
    <property type="protein sequence ID" value="MBS7824642.1"/>
    <property type="molecule type" value="Genomic_DNA"/>
</dbReference>
<organism evidence="2 3">
    <name type="scientific">Wohlfahrtiimonas chitiniclastica</name>
    <dbReference type="NCBI Taxonomy" id="400946"/>
    <lineage>
        <taxon>Bacteria</taxon>
        <taxon>Pseudomonadati</taxon>
        <taxon>Pseudomonadota</taxon>
        <taxon>Gammaproteobacteria</taxon>
        <taxon>Cardiobacteriales</taxon>
        <taxon>Ignatzschineriaceae</taxon>
        <taxon>Wohlfahrtiimonas</taxon>
    </lineage>
</organism>
<dbReference type="RefSeq" id="WP_213403818.1">
    <property type="nucleotide sequence ID" value="NZ_JAGIBT010000003.1"/>
</dbReference>
<evidence type="ECO:0000256" key="1">
    <source>
        <dbReference type="ARBA" id="ARBA00009600"/>
    </source>
</evidence>
<dbReference type="Proteomes" id="UP000680020">
    <property type="component" value="Unassembled WGS sequence"/>
</dbReference>
<dbReference type="GO" id="GO:0005829">
    <property type="term" value="C:cytosol"/>
    <property type="evidence" value="ECO:0007669"/>
    <property type="project" value="TreeGrafter"/>
</dbReference>
<dbReference type="AlphaFoldDB" id="A0AB35BXT2"/>